<dbReference type="Proteomes" id="UP000677228">
    <property type="component" value="Unassembled WGS sequence"/>
</dbReference>
<evidence type="ECO:0000313" key="4">
    <source>
        <dbReference type="EMBL" id="CAF4357228.1"/>
    </source>
</evidence>
<sequence length="115" mass="13248">MGHFLNKGVWGGISYQRLFPKQSSIFIDERLDSIRPQGDDNRNKMYFTGERYAKFIQTIVAEKAAKELGDLQNAIFQDDQDRKQRTWTALNAVKHVSINRIEPVDSAANWLTFGL</sequence>
<keyword evidence="5" id="KW-1185">Reference proteome</keyword>
<dbReference type="EMBL" id="CAJOBA010049535">
    <property type="protein sequence ID" value="CAF4224763.1"/>
    <property type="molecule type" value="Genomic_DNA"/>
</dbReference>
<comment type="caution">
    <text evidence="2">The sequence shown here is derived from an EMBL/GenBank/DDBJ whole genome shotgun (WGS) entry which is preliminary data.</text>
</comment>
<evidence type="ECO:0000313" key="1">
    <source>
        <dbReference type="EMBL" id="CAF1425455.1"/>
    </source>
</evidence>
<dbReference type="OrthoDB" id="10345953at2759"/>
<dbReference type="EMBL" id="CAJOBC010087483">
    <property type="protein sequence ID" value="CAF4357228.1"/>
    <property type="molecule type" value="Genomic_DNA"/>
</dbReference>
<dbReference type="EMBL" id="CAJNOK010027761">
    <property type="protein sequence ID" value="CAF1425455.1"/>
    <property type="molecule type" value="Genomic_DNA"/>
</dbReference>
<dbReference type="EMBL" id="CAJNOQ010021979">
    <property type="protein sequence ID" value="CAF1494497.1"/>
    <property type="molecule type" value="Genomic_DNA"/>
</dbReference>
<gene>
    <name evidence="2" type="ORF">GPM918_LOCUS36408</name>
    <name evidence="1" type="ORF">OVA965_LOCUS33836</name>
    <name evidence="4" type="ORF">SRO942_LOCUS37147</name>
    <name evidence="3" type="ORF">TMI583_LOCUS34739</name>
</gene>
<dbReference type="AlphaFoldDB" id="A0A815SU52"/>
<evidence type="ECO:0000313" key="2">
    <source>
        <dbReference type="EMBL" id="CAF1494497.1"/>
    </source>
</evidence>
<proteinExistence type="predicted"/>
<reference evidence="2" key="1">
    <citation type="submission" date="2021-02" db="EMBL/GenBank/DDBJ databases">
        <authorList>
            <person name="Nowell W R."/>
        </authorList>
    </citation>
    <scope>NUCLEOTIDE SEQUENCE</scope>
</reference>
<name>A0A815SU52_9BILA</name>
<accession>A0A815SU52</accession>
<dbReference type="Proteomes" id="UP000681722">
    <property type="component" value="Unassembled WGS sequence"/>
</dbReference>
<dbReference type="Proteomes" id="UP000663829">
    <property type="component" value="Unassembled WGS sequence"/>
</dbReference>
<protein>
    <submittedName>
        <fullName evidence="2">Uncharacterized protein</fullName>
    </submittedName>
</protein>
<dbReference type="Proteomes" id="UP000682733">
    <property type="component" value="Unassembled WGS sequence"/>
</dbReference>
<organism evidence="2 5">
    <name type="scientific">Didymodactylos carnosus</name>
    <dbReference type="NCBI Taxonomy" id="1234261"/>
    <lineage>
        <taxon>Eukaryota</taxon>
        <taxon>Metazoa</taxon>
        <taxon>Spiralia</taxon>
        <taxon>Gnathifera</taxon>
        <taxon>Rotifera</taxon>
        <taxon>Eurotatoria</taxon>
        <taxon>Bdelloidea</taxon>
        <taxon>Philodinida</taxon>
        <taxon>Philodinidae</taxon>
        <taxon>Didymodactylos</taxon>
    </lineage>
</organism>
<evidence type="ECO:0000313" key="3">
    <source>
        <dbReference type="EMBL" id="CAF4224763.1"/>
    </source>
</evidence>
<evidence type="ECO:0000313" key="5">
    <source>
        <dbReference type="Proteomes" id="UP000663829"/>
    </source>
</evidence>